<keyword evidence="1" id="KW-0472">Membrane</keyword>
<dbReference type="HOGENOM" id="CLU_2308966_0_0_1"/>
<evidence type="ECO:0000256" key="1">
    <source>
        <dbReference type="SAM" id="Phobius"/>
    </source>
</evidence>
<reference evidence="2 3" key="1">
    <citation type="journal article" date="2007" name="Nature">
        <title>Evolution of genes and genomes on the Drosophila phylogeny.</title>
        <authorList>
            <consortium name="Drosophila 12 Genomes Consortium"/>
            <person name="Clark A.G."/>
            <person name="Eisen M.B."/>
            <person name="Smith D.R."/>
            <person name="Bergman C.M."/>
            <person name="Oliver B."/>
            <person name="Markow T.A."/>
            <person name="Kaufman T.C."/>
            <person name="Kellis M."/>
            <person name="Gelbart W."/>
            <person name="Iyer V.N."/>
            <person name="Pollard D.A."/>
            <person name="Sackton T.B."/>
            <person name="Larracuente A.M."/>
            <person name="Singh N.D."/>
            <person name="Abad J.P."/>
            <person name="Abt D.N."/>
            <person name="Adryan B."/>
            <person name="Aguade M."/>
            <person name="Akashi H."/>
            <person name="Anderson W.W."/>
            <person name="Aquadro C.F."/>
            <person name="Ardell D.H."/>
            <person name="Arguello R."/>
            <person name="Artieri C.G."/>
            <person name="Barbash D.A."/>
            <person name="Barker D."/>
            <person name="Barsanti P."/>
            <person name="Batterham P."/>
            <person name="Batzoglou S."/>
            <person name="Begun D."/>
            <person name="Bhutkar A."/>
            <person name="Blanco E."/>
            <person name="Bosak S.A."/>
            <person name="Bradley R.K."/>
            <person name="Brand A.D."/>
            <person name="Brent M.R."/>
            <person name="Brooks A.N."/>
            <person name="Brown R.H."/>
            <person name="Butlin R.K."/>
            <person name="Caggese C."/>
            <person name="Calvi B.R."/>
            <person name="Bernardo de Carvalho A."/>
            <person name="Caspi A."/>
            <person name="Castrezana S."/>
            <person name="Celniker S.E."/>
            <person name="Chang J.L."/>
            <person name="Chapple C."/>
            <person name="Chatterji S."/>
            <person name="Chinwalla A."/>
            <person name="Civetta A."/>
            <person name="Clifton S.W."/>
            <person name="Comeron J.M."/>
            <person name="Costello J.C."/>
            <person name="Coyne J.A."/>
            <person name="Daub J."/>
            <person name="David R.G."/>
            <person name="Delcher A.L."/>
            <person name="Delehaunty K."/>
            <person name="Do C.B."/>
            <person name="Ebling H."/>
            <person name="Edwards K."/>
            <person name="Eickbush T."/>
            <person name="Evans J.D."/>
            <person name="Filipski A."/>
            <person name="Findeiss S."/>
            <person name="Freyhult E."/>
            <person name="Fulton L."/>
            <person name="Fulton R."/>
            <person name="Garcia A.C."/>
            <person name="Gardiner A."/>
            <person name="Garfield D.A."/>
            <person name="Garvin B.E."/>
            <person name="Gibson G."/>
            <person name="Gilbert D."/>
            <person name="Gnerre S."/>
            <person name="Godfrey J."/>
            <person name="Good R."/>
            <person name="Gotea V."/>
            <person name="Gravely B."/>
            <person name="Greenberg A.J."/>
            <person name="Griffiths-Jones S."/>
            <person name="Gross S."/>
            <person name="Guigo R."/>
            <person name="Gustafson E.A."/>
            <person name="Haerty W."/>
            <person name="Hahn M.W."/>
            <person name="Halligan D.L."/>
            <person name="Halpern A.L."/>
            <person name="Halter G.M."/>
            <person name="Han M.V."/>
            <person name="Heger A."/>
            <person name="Hillier L."/>
            <person name="Hinrichs A.S."/>
            <person name="Holmes I."/>
            <person name="Hoskins R.A."/>
            <person name="Hubisz M.J."/>
            <person name="Hultmark D."/>
            <person name="Huntley M.A."/>
            <person name="Jaffe D.B."/>
            <person name="Jagadeeshan S."/>
            <person name="Jeck W.R."/>
            <person name="Johnson J."/>
            <person name="Jones C.D."/>
            <person name="Jordan W.C."/>
            <person name="Karpen G.H."/>
            <person name="Kataoka E."/>
            <person name="Keightley P.D."/>
            <person name="Kheradpour P."/>
            <person name="Kirkness E.F."/>
            <person name="Koerich L.B."/>
            <person name="Kristiansen K."/>
            <person name="Kudrna D."/>
            <person name="Kulathinal R.J."/>
            <person name="Kumar S."/>
            <person name="Kwok R."/>
            <person name="Lander E."/>
            <person name="Langley C.H."/>
            <person name="Lapoint R."/>
            <person name="Lazzaro B.P."/>
            <person name="Lee S.J."/>
            <person name="Levesque L."/>
            <person name="Li R."/>
            <person name="Lin C.F."/>
            <person name="Lin M.F."/>
            <person name="Lindblad-Toh K."/>
            <person name="Llopart A."/>
            <person name="Long M."/>
            <person name="Low L."/>
            <person name="Lozovsky E."/>
            <person name="Lu J."/>
            <person name="Luo M."/>
            <person name="Machado C.A."/>
            <person name="Makalowski W."/>
            <person name="Marzo M."/>
            <person name="Matsuda M."/>
            <person name="Matzkin L."/>
            <person name="McAllister B."/>
            <person name="McBride C.S."/>
            <person name="McKernan B."/>
            <person name="McKernan K."/>
            <person name="Mendez-Lago M."/>
            <person name="Minx P."/>
            <person name="Mollenhauer M.U."/>
            <person name="Montooth K."/>
            <person name="Mount S.M."/>
            <person name="Mu X."/>
            <person name="Myers E."/>
            <person name="Negre B."/>
            <person name="Newfeld S."/>
            <person name="Nielsen R."/>
            <person name="Noor M.A."/>
            <person name="O'Grady P."/>
            <person name="Pachter L."/>
            <person name="Papaceit M."/>
            <person name="Parisi M.J."/>
            <person name="Parisi M."/>
            <person name="Parts L."/>
            <person name="Pedersen J.S."/>
            <person name="Pesole G."/>
            <person name="Phillippy A.M."/>
            <person name="Ponting C.P."/>
            <person name="Pop M."/>
            <person name="Porcelli D."/>
            <person name="Powell J.R."/>
            <person name="Prohaska S."/>
            <person name="Pruitt K."/>
            <person name="Puig M."/>
            <person name="Quesneville H."/>
            <person name="Ram K.R."/>
            <person name="Rand D."/>
            <person name="Rasmussen M.D."/>
            <person name="Reed L.K."/>
            <person name="Reenan R."/>
            <person name="Reily A."/>
            <person name="Remington K.A."/>
            <person name="Rieger T.T."/>
            <person name="Ritchie M.G."/>
            <person name="Robin C."/>
            <person name="Rogers Y.H."/>
            <person name="Rohde C."/>
            <person name="Rozas J."/>
            <person name="Rubenfield M.J."/>
            <person name="Ruiz A."/>
            <person name="Russo S."/>
            <person name="Salzberg S.L."/>
            <person name="Sanchez-Gracia A."/>
            <person name="Saranga D.J."/>
            <person name="Sato H."/>
            <person name="Schaeffer S.W."/>
            <person name="Schatz M.C."/>
            <person name="Schlenke T."/>
            <person name="Schwartz R."/>
            <person name="Segarra C."/>
            <person name="Singh R.S."/>
            <person name="Sirot L."/>
            <person name="Sirota M."/>
            <person name="Sisneros N.B."/>
            <person name="Smith C.D."/>
            <person name="Smith T.F."/>
            <person name="Spieth J."/>
            <person name="Stage D.E."/>
            <person name="Stark A."/>
            <person name="Stephan W."/>
            <person name="Strausberg R.L."/>
            <person name="Strempel S."/>
            <person name="Sturgill D."/>
            <person name="Sutton G."/>
            <person name="Sutton G.G."/>
            <person name="Tao W."/>
            <person name="Teichmann S."/>
            <person name="Tobari Y.N."/>
            <person name="Tomimura Y."/>
            <person name="Tsolas J.M."/>
            <person name="Valente V.L."/>
            <person name="Venter E."/>
            <person name="Venter J.C."/>
            <person name="Vicario S."/>
            <person name="Vieira F.G."/>
            <person name="Vilella A.J."/>
            <person name="Villasante A."/>
            <person name="Walenz B."/>
            <person name="Wang J."/>
            <person name="Wasserman M."/>
            <person name="Watts T."/>
            <person name="Wilson D."/>
            <person name="Wilson R.K."/>
            <person name="Wing R.A."/>
            <person name="Wolfner M.F."/>
            <person name="Wong A."/>
            <person name="Wong G.K."/>
            <person name="Wu C.I."/>
            <person name="Wu G."/>
            <person name="Yamamoto D."/>
            <person name="Yang H.P."/>
            <person name="Yang S.P."/>
            <person name="Yorke J.A."/>
            <person name="Yoshida K."/>
            <person name="Zdobnov E."/>
            <person name="Zhang P."/>
            <person name="Zhang Y."/>
            <person name="Zimin A.V."/>
            <person name="Baldwin J."/>
            <person name="Abdouelleil A."/>
            <person name="Abdulkadir J."/>
            <person name="Abebe A."/>
            <person name="Abera B."/>
            <person name="Abreu J."/>
            <person name="Acer S.C."/>
            <person name="Aftuck L."/>
            <person name="Alexander A."/>
            <person name="An P."/>
            <person name="Anderson E."/>
            <person name="Anderson S."/>
            <person name="Arachi H."/>
            <person name="Azer M."/>
            <person name="Bachantsang P."/>
            <person name="Barry A."/>
            <person name="Bayul T."/>
            <person name="Berlin A."/>
            <person name="Bessette D."/>
            <person name="Bloom T."/>
            <person name="Blye J."/>
            <person name="Boguslavskiy L."/>
            <person name="Bonnet C."/>
            <person name="Boukhgalter B."/>
            <person name="Bourzgui I."/>
            <person name="Brown A."/>
            <person name="Cahill P."/>
            <person name="Channer S."/>
            <person name="Cheshatsang Y."/>
            <person name="Chuda L."/>
            <person name="Citroen M."/>
            <person name="Collymore A."/>
            <person name="Cooke P."/>
            <person name="Costello M."/>
            <person name="D'Aco K."/>
            <person name="Daza R."/>
            <person name="De Haan G."/>
            <person name="DeGray S."/>
            <person name="DeMaso C."/>
            <person name="Dhargay N."/>
            <person name="Dooley K."/>
            <person name="Dooley E."/>
            <person name="Doricent M."/>
            <person name="Dorje P."/>
            <person name="Dorjee K."/>
            <person name="Dupes A."/>
            <person name="Elong R."/>
            <person name="Falk J."/>
            <person name="Farina A."/>
            <person name="Faro S."/>
            <person name="Ferguson D."/>
            <person name="Fisher S."/>
            <person name="Foley C.D."/>
            <person name="Franke A."/>
            <person name="Friedrich D."/>
            <person name="Gadbois L."/>
            <person name="Gearin G."/>
            <person name="Gearin C.R."/>
            <person name="Giannoukos G."/>
            <person name="Goode T."/>
            <person name="Graham J."/>
            <person name="Grandbois E."/>
            <person name="Grewal S."/>
            <person name="Gyaltsen K."/>
            <person name="Hafez N."/>
            <person name="Hagos B."/>
            <person name="Hall J."/>
            <person name="Henson C."/>
            <person name="Hollinger A."/>
            <person name="Honan T."/>
            <person name="Huard M.D."/>
            <person name="Hughes L."/>
            <person name="Hurhula B."/>
            <person name="Husby M.E."/>
            <person name="Kamat A."/>
            <person name="Kanga B."/>
            <person name="Kashin S."/>
            <person name="Khazanovich D."/>
            <person name="Kisner P."/>
            <person name="Lance K."/>
            <person name="Lara M."/>
            <person name="Lee W."/>
            <person name="Lennon N."/>
            <person name="Letendre F."/>
            <person name="LeVine R."/>
            <person name="Lipovsky A."/>
            <person name="Liu X."/>
            <person name="Liu J."/>
            <person name="Liu S."/>
            <person name="Lokyitsang T."/>
            <person name="Lokyitsang Y."/>
            <person name="Lubonja R."/>
            <person name="Lui A."/>
            <person name="MacDonald P."/>
            <person name="Magnisalis V."/>
            <person name="Maru K."/>
            <person name="Matthews C."/>
            <person name="McCusker W."/>
            <person name="McDonough S."/>
            <person name="Mehta T."/>
            <person name="Meldrim J."/>
            <person name="Meneus L."/>
            <person name="Mihai O."/>
            <person name="Mihalev A."/>
            <person name="Mihova T."/>
            <person name="Mittelman R."/>
            <person name="Mlenga V."/>
            <person name="Montmayeur A."/>
            <person name="Mulrain L."/>
            <person name="Navidi A."/>
            <person name="Naylor J."/>
            <person name="Negash T."/>
            <person name="Nguyen T."/>
            <person name="Nguyen N."/>
            <person name="Nicol R."/>
            <person name="Norbu C."/>
            <person name="Norbu N."/>
            <person name="Novod N."/>
            <person name="O'Neill B."/>
            <person name="Osman S."/>
            <person name="Markiewicz E."/>
            <person name="Oyono O.L."/>
            <person name="Patti C."/>
            <person name="Phunkhang P."/>
            <person name="Pierre F."/>
            <person name="Priest M."/>
            <person name="Raghuraman S."/>
            <person name="Rege F."/>
            <person name="Reyes R."/>
            <person name="Rise C."/>
            <person name="Rogov P."/>
            <person name="Ross K."/>
            <person name="Ryan E."/>
            <person name="Settipalli S."/>
            <person name="Shea T."/>
            <person name="Sherpa N."/>
            <person name="Shi L."/>
            <person name="Shih D."/>
            <person name="Sparrow T."/>
            <person name="Spaulding J."/>
            <person name="Stalker J."/>
            <person name="Stange-Thomann N."/>
            <person name="Stavropoulos S."/>
            <person name="Stone C."/>
            <person name="Strader C."/>
            <person name="Tesfaye S."/>
            <person name="Thomson T."/>
            <person name="Thoulutsang Y."/>
            <person name="Thoulutsang D."/>
            <person name="Topham K."/>
            <person name="Topping I."/>
            <person name="Tsamla T."/>
            <person name="Vassiliev H."/>
            <person name="Vo A."/>
            <person name="Wangchuk T."/>
            <person name="Wangdi T."/>
            <person name="Weiand M."/>
            <person name="Wilkinson J."/>
            <person name="Wilson A."/>
            <person name="Yadav S."/>
            <person name="Young G."/>
            <person name="Yu Q."/>
            <person name="Zembek L."/>
            <person name="Zhong D."/>
            <person name="Zimmer A."/>
            <person name="Zwirko Z."/>
            <person name="Jaffe D.B."/>
            <person name="Alvarez P."/>
            <person name="Brockman W."/>
            <person name="Butler J."/>
            <person name="Chin C."/>
            <person name="Gnerre S."/>
            <person name="Grabherr M."/>
            <person name="Kleber M."/>
            <person name="Mauceli E."/>
            <person name="MacCallum I."/>
        </authorList>
    </citation>
    <scope>NUCLEOTIDE SEQUENCE [LARGE SCALE GENOMIC DNA]</scope>
    <source>
        <strain evidence="3">Tucson 14030-0811.24</strain>
    </source>
</reference>
<organism evidence="2 3">
    <name type="scientific">Drosophila willistoni</name>
    <name type="common">Fruit fly</name>
    <dbReference type="NCBI Taxonomy" id="7260"/>
    <lineage>
        <taxon>Eukaryota</taxon>
        <taxon>Metazoa</taxon>
        <taxon>Ecdysozoa</taxon>
        <taxon>Arthropoda</taxon>
        <taxon>Hexapoda</taxon>
        <taxon>Insecta</taxon>
        <taxon>Pterygota</taxon>
        <taxon>Neoptera</taxon>
        <taxon>Endopterygota</taxon>
        <taxon>Diptera</taxon>
        <taxon>Brachycera</taxon>
        <taxon>Muscomorpha</taxon>
        <taxon>Ephydroidea</taxon>
        <taxon>Drosophilidae</taxon>
        <taxon>Drosophila</taxon>
        <taxon>Sophophora</taxon>
    </lineage>
</organism>
<dbReference type="AlphaFoldDB" id="B4NH34"/>
<evidence type="ECO:0000313" key="3">
    <source>
        <dbReference type="Proteomes" id="UP000007798"/>
    </source>
</evidence>
<gene>
    <name evidence="2" type="primary">Dwil\GK13087</name>
    <name evidence="2" type="ORF">Dwil_GK13087</name>
</gene>
<dbReference type="InParanoid" id="B4NH34"/>
<feature type="transmembrane region" description="Helical" evidence="1">
    <location>
        <begin position="62"/>
        <end position="81"/>
    </location>
</feature>
<name>B4NH34_DROWI</name>
<accession>B4NH34</accession>
<dbReference type="Proteomes" id="UP000007798">
    <property type="component" value="Unassembled WGS sequence"/>
</dbReference>
<dbReference type="OrthoDB" id="7860814at2759"/>
<dbReference type="SMR" id="B4NH34"/>
<keyword evidence="3" id="KW-1185">Reference proteome</keyword>
<evidence type="ECO:0000313" key="2">
    <source>
        <dbReference type="EMBL" id="EDW84531.2"/>
    </source>
</evidence>
<protein>
    <submittedName>
        <fullName evidence="2">Uncharacterized protein</fullName>
    </submittedName>
</protein>
<proteinExistence type="predicted"/>
<keyword evidence="1" id="KW-1133">Transmembrane helix</keyword>
<dbReference type="EMBL" id="CH964272">
    <property type="protein sequence ID" value="EDW84531.2"/>
    <property type="molecule type" value="Genomic_DNA"/>
</dbReference>
<keyword evidence="1" id="KW-0812">Transmembrane</keyword>
<sequence>MDELIWPDADSHWSLKFKTIMKTFPNTTSGMIKYKLIRFFFPPYLVERAEFEYIVPSPELNLWYVLIGFLIVMPIIFYVVYKEIAAIIFCSKSVILTPDDVDLVNAIKMTKQTNRSAEREINDTHNLNILDAEIQRNRLGLPNGEGIPNLSQGQKQLYKEVIGDSRNLRDHNHGHKV</sequence>